<sequence length="116" mass="12838">MSTAAHHGEELIPRPTKTPAALKAALAIVAPNLLPKMQADLEKAFNRAAELDSLTPVHAFLMHWSAMVEIERFPETAREYHRNLYLAQQADTVAEARDYLTVSSEILRAATSAVQE</sequence>
<dbReference type="InterPro" id="IPR046214">
    <property type="entry name" value="DUF6247"/>
</dbReference>
<dbReference type="AlphaFoldDB" id="A0A540W226"/>
<dbReference type="Pfam" id="PF19760">
    <property type="entry name" value="DUF6247"/>
    <property type="match status" value="1"/>
</dbReference>
<name>A0A540W226_9ACTN</name>
<evidence type="ECO:0000313" key="2">
    <source>
        <dbReference type="Proteomes" id="UP000319103"/>
    </source>
</evidence>
<organism evidence="1 2">
    <name type="scientific">Kitasatospora acidiphila</name>
    <dbReference type="NCBI Taxonomy" id="2567942"/>
    <lineage>
        <taxon>Bacteria</taxon>
        <taxon>Bacillati</taxon>
        <taxon>Actinomycetota</taxon>
        <taxon>Actinomycetes</taxon>
        <taxon>Kitasatosporales</taxon>
        <taxon>Streptomycetaceae</taxon>
        <taxon>Kitasatospora</taxon>
    </lineage>
</organism>
<accession>A0A540W226</accession>
<comment type="caution">
    <text evidence="1">The sequence shown here is derived from an EMBL/GenBank/DDBJ whole genome shotgun (WGS) entry which is preliminary data.</text>
</comment>
<dbReference type="EMBL" id="VIGB01000003">
    <property type="protein sequence ID" value="TQF03078.1"/>
    <property type="molecule type" value="Genomic_DNA"/>
</dbReference>
<dbReference type="RefSeq" id="WP_141633758.1">
    <property type="nucleotide sequence ID" value="NZ_VIGB01000003.1"/>
</dbReference>
<reference evidence="1 2" key="1">
    <citation type="submission" date="2019-06" db="EMBL/GenBank/DDBJ databases">
        <title>Description of Kitasatospora acidophila sp. nov. isolated from pine grove soil, and reclassification of Streptomyces novaecaesareae to Kitasatospora novaeceasareae comb. nov.</title>
        <authorList>
            <person name="Kim M.J."/>
        </authorList>
    </citation>
    <scope>NUCLEOTIDE SEQUENCE [LARGE SCALE GENOMIC DNA]</scope>
    <source>
        <strain evidence="1 2">MMS16-CNU292</strain>
    </source>
</reference>
<dbReference type="Proteomes" id="UP000319103">
    <property type="component" value="Unassembled WGS sequence"/>
</dbReference>
<gene>
    <name evidence="1" type="ORF">E6W39_13470</name>
</gene>
<keyword evidence="2" id="KW-1185">Reference proteome</keyword>
<evidence type="ECO:0000313" key="1">
    <source>
        <dbReference type="EMBL" id="TQF03078.1"/>
    </source>
</evidence>
<proteinExistence type="predicted"/>
<protein>
    <submittedName>
        <fullName evidence="1">Uncharacterized protein</fullName>
    </submittedName>
</protein>
<dbReference type="OrthoDB" id="3431428at2"/>